<dbReference type="NCBIfam" id="TIGR01003">
    <property type="entry name" value="PTS_HPr_family"/>
    <property type="match status" value="1"/>
</dbReference>
<dbReference type="OrthoDB" id="9809047at2"/>
<dbReference type="Gene3D" id="3.30.1340.10">
    <property type="entry name" value="HPr-like"/>
    <property type="match status" value="1"/>
</dbReference>
<dbReference type="NCBIfam" id="NF010352">
    <property type="entry name" value="PRK13780.1"/>
    <property type="match status" value="1"/>
</dbReference>
<keyword evidence="6" id="KW-0813">Transport</keyword>
<organism evidence="9 10">
    <name type="scientific">Litchfieldia salsa</name>
    <dbReference type="NCBI Taxonomy" id="930152"/>
    <lineage>
        <taxon>Bacteria</taxon>
        <taxon>Bacillati</taxon>
        <taxon>Bacillota</taxon>
        <taxon>Bacilli</taxon>
        <taxon>Bacillales</taxon>
        <taxon>Bacillaceae</taxon>
        <taxon>Litchfieldia</taxon>
    </lineage>
</organism>
<dbReference type="PRINTS" id="PR00107">
    <property type="entry name" value="PHOSPHOCPHPR"/>
</dbReference>
<dbReference type="RefSeq" id="WP_090852470.1">
    <property type="nucleotide sequence ID" value="NZ_FNJU01000003.1"/>
</dbReference>
<keyword evidence="10" id="KW-1185">Reference proteome</keyword>
<evidence type="ECO:0000256" key="1">
    <source>
        <dbReference type="ARBA" id="ARBA00003681"/>
    </source>
</evidence>
<keyword evidence="5" id="KW-0963">Cytoplasm</keyword>
<evidence type="ECO:0000259" key="8">
    <source>
        <dbReference type="PROSITE" id="PS51350"/>
    </source>
</evidence>
<dbReference type="InterPro" id="IPR000032">
    <property type="entry name" value="HPr-like"/>
</dbReference>
<dbReference type="PANTHER" id="PTHR33705">
    <property type="entry name" value="PHOSPHOCARRIER PROTEIN HPR"/>
    <property type="match status" value="1"/>
</dbReference>
<keyword evidence="6" id="KW-0762">Sugar transport</keyword>
<keyword evidence="7" id="KW-0598">Phosphotransferase system</keyword>
<evidence type="ECO:0000256" key="6">
    <source>
        <dbReference type="ARBA" id="ARBA00022597"/>
    </source>
</evidence>
<proteinExistence type="inferred from homology"/>
<evidence type="ECO:0000256" key="5">
    <source>
        <dbReference type="ARBA" id="ARBA00022490"/>
    </source>
</evidence>
<comment type="function">
    <text evidence="1">General (non sugar-specific) component of the phosphoenolpyruvate-dependent sugar phosphotransferase system (sugar PTS). This major carbohydrate active-transport system catalyzes the phosphorylation of incoming sugar substrates concomitantly with their translocation across the cell membrane. The phosphoryl group from phosphoenolpyruvate (PEP) is transferred to the phosphoryl carrier protein HPr by enzyme I. Phospho-HPr then transfers it to the PTS EIIA domain.</text>
</comment>
<dbReference type="STRING" id="930152.SAMN05216565_103446"/>
<comment type="subcellular location">
    <subcellularLocation>
        <location evidence="2">Cytoplasm</location>
    </subcellularLocation>
</comment>
<dbReference type="Pfam" id="PF00381">
    <property type="entry name" value="PTS-HPr"/>
    <property type="match status" value="1"/>
</dbReference>
<dbReference type="InterPro" id="IPR001020">
    <property type="entry name" value="PTS_HPr_His_P_site"/>
</dbReference>
<dbReference type="PROSITE" id="PS00589">
    <property type="entry name" value="PTS_HPR_SER"/>
    <property type="match status" value="1"/>
</dbReference>
<gene>
    <name evidence="9" type="ORF">SAMN05216565_103446</name>
</gene>
<evidence type="ECO:0000256" key="3">
    <source>
        <dbReference type="ARBA" id="ARBA00010736"/>
    </source>
</evidence>
<dbReference type="GO" id="GO:0005737">
    <property type="term" value="C:cytoplasm"/>
    <property type="evidence" value="ECO:0007669"/>
    <property type="project" value="UniProtKB-SubCell"/>
</dbReference>
<reference evidence="10" key="1">
    <citation type="submission" date="2016-10" db="EMBL/GenBank/DDBJ databases">
        <authorList>
            <person name="Varghese N."/>
            <person name="Submissions S."/>
        </authorList>
    </citation>
    <scope>NUCLEOTIDE SEQUENCE [LARGE SCALE GENOMIC DNA]</scope>
    <source>
        <strain evidence="10">IBRC-M10078</strain>
    </source>
</reference>
<dbReference type="InterPro" id="IPR035895">
    <property type="entry name" value="HPr-like_sf"/>
</dbReference>
<dbReference type="InterPro" id="IPR002114">
    <property type="entry name" value="PTS_HPr_Ser_P_site"/>
</dbReference>
<dbReference type="Proteomes" id="UP000199159">
    <property type="component" value="Unassembled WGS sequence"/>
</dbReference>
<dbReference type="InterPro" id="IPR050399">
    <property type="entry name" value="HPr"/>
</dbReference>
<dbReference type="EMBL" id="FNJU01000003">
    <property type="protein sequence ID" value="SDP52108.1"/>
    <property type="molecule type" value="Genomic_DNA"/>
</dbReference>
<sequence length="88" mass="9194">MAEKTFKIISDSGLHARPATMLVNKAGQFQSDISLTFNGRTVNLKSIMGVMSLGVPKGSNIVITAEGNDSDDALVALEGVLKSEGLGE</sequence>
<evidence type="ECO:0000313" key="9">
    <source>
        <dbReference type="EMBL" id="SDP52108.1"/>
    </source>
</evidence>
<name>A0A1H0TES1_9BACI</name>
<evidence type="ECO:0000256" key="4">
    <source>
        <dbReference type="ARBA" id="ARBA00020422"/>
    </source>
</evidence>
<evidence type="ECO:0000313" key="10">
    <source>
        <dbReference type="Proteomes" id="UP000199159"/>
    </source>
</evidence>
<evidence type="ECO:0000256" key="2">
    <source>
        <dbReference type="ARBA" id="ARBA00004496"/>
    </source>
</evidence>
<dbReference type="GO" id="GO:0009401">
    <property type="term" value="P:phosphoenolpyruvate-dependent sugar phosphotransferase system"/>
    <property type="evidence" value="ECO:0007669"/>
    <property type="project" value="UniProtKB-KW"/>
</dbReference>
<dbReference type="CDD" id="cd00367">
    <property type="entry name" value="PTS-HPr_like"/>
    <property type="match status" value="1"/>
</dbReference>
<feature type="domain" description="HPr" evidence="8">
    <location>
        <begin position="1"/>
        <end position="88"/>
    </location>
</feature>
<dbReference type="PANTHER" id="PTHR33705:SF2">
    <property type="entry name" value="PHOSPHOCARRIER PROTEIN NPR"/>
    <property type="match status" value="1"/>
</dbReference>
<protein>
    <recommendedName>
        <fullName evidence="4">Phosphocarrier protein HPr</fullName>
    </recommendedName>
</protein>
<dbReference type="PROSITE" id="PS00369">
    <property type="entry name" value="PTS_HPR_HIS"/>
    <property type="match status" value="1"/>
</dbReference>
<dbReference type="PROSITE" id="PS51350">
    <property type="entry name" value="PTS_HPR_DOM"/>
    <property type="match status" value="1"/>
</dbReference>
<evidence type="ECO:0000256" key="7">
    <source>
        <dbReference type="ARBA" id="ARBA00022683"/>
    </source>
</evidence>
<dbReference type="SUPFAM" id="SSF55594">
    <property type="entry name" value="HPr-like"/>
    <property type="match status" value="1"/>
</dbReference>
<accession>A0A1H0TES1</accession>
<dbReference type="AlphaFoldDB" id="A0A1H0TES1"/>
<comment type="similarity">
    <text evidence="3">Belongs to the HPr family.</text>
</comment>